<feature type="transmembrane region" description="Helical" evidence="1">
    <location>
        <begin position="12"/>
        <end position="43"/>
    </location>
</feature>
<protein>
    <submittedName>
        <fullName evidence="2">VanZ family protein</fullName>
    </submittedName>
</protein>
<organism evidence="2 3">
    <name type="scientific">Alicyclobacillus fastidiosus</name>
    <dbReference type="NCBI Taxonomy" id="392011"/>
    <lineage>
        <taxon>Bacteria</taxon>
        <taxon>Bacillati</taxon>
        <taxon>Bacillota</taxon>
        <taxon>Bacilli</taxon>
        <taxon>Bacillales</taxon>
        <taxon>Alicyclobacillaceae</taxon>
        <taxon>Alicyclobacillus</taxon>
    </lineage>
</organism>
<evidence type="ECO:0000256" key="1">
    <source>
        <dbReference type="SAM" id="Phobius"/>
    </source>
</evidence>
<reference evidence="2" key="1">
    <citation type="submission" date="2022-08" db="EMBL/GenBank/DDBJ databases">
        <title>Alicyclobacillus fastidiosus DSM 17978, complete genome.</title>
        <authorList>
            <person name="Wang Q."/>
            <person name="Cai R."/>
            <person name="Wang Z."/>
        </authorList>
    </citation>
    <scope>NUCLEOTIDE SEQUENCE</scope>
    <source>
        <strain evidence="2">DSM 17978</strain>
    </source>
</reference>
<gene>
    <name evidence="2" type="ORF">NZD89_26745</name>
</gene>
<keyword evidence="1" id="KW-0812">Transmembrane</keyword>
<dbReference type="Proteomes" id="UP001164761">
    <property type="component" value="Chromosome"/>
</dbReference>
<name>A0ABY6ZFZ9_9BACL</name>
<keyword evidence="3" id="KW-1185">Reference proteome</keyword>
<feature type="transmembrane region" description="Helical" evidence="1">
    <location>
        <begin position="63"/>
        <end position="86"/>
    </location>
</feature>
<keyword evidence="1" id="KW-1133">Transmembrane helix</keyword>
<dbReference type="RefSeq" id="WP_268005669.1">
    <property type="nucleotide sequence ID" value="NZ_BSUT01000001.1"/>
</dbReference>
<dbReference type="NCBIfam" id="NF037970">
    <property type="entry name" value="vanZ_1"/>
    <property type="match status" value="1"/>
</dbReference>
<proteinExistence type="predicted"/>
<keyword evidence="1" id="KW-0472">Membrane</keyword>
<accession>A0ABY6ZFZ9</accession>
<dbReference type="EMBL" id="CP104067">
    <property type="protein sequence ID" value="WAH41761.1"/>
    <property type="molecule type" value="Genomic_DNA"/>
</dbReference>
<sequence length="142" mass="16381">MKFSSKGVNSILRLVWVIVWACVLAYFTCSVDPFHFHISYFHFTGRPHWRDLLLIDFHFLQPLYLISKIGHFCGFMIFDLLLFNLIRRSTPSACIAIALGIASELFQLGFGRDGRLYDMVIDALGVGVSVWLQKKLWTNHGR</sequence>
<evidence type="ECO:0000313" key="2">
    <source>
        <dbReference type="EMBL" id="WAH41761.1"/>
    </source>
</evidence>
<evidence type="ECO:0000313" key="3">
    <source>
        <dbReference type="Proteomes" id="UP001164761"/>
    </source>
</evidence>